<evidence type="ECO:0000256" key="2">
    <source>
        <dbReference type="ARBA" id="ARBA00023015"/>
    </source>
</evidence>
<comment type="caution">
    <text evidence="6">The sequence shown here is derived from an EMBL/GenBank/DDBJ whole genome shotgun (WGS) entry which is preliminary data.</text>
</comment>
<protein>
    <submittedName>
        <fullName evidence="6">LysR family transcriptional regulator</fullName>
    </submittedName>
</protein>
<dbReference type="EMBL" id="NEVK01000001">
    <property type="protein sequence ID" value="OZI27266.1"/>
    <property type="molecule type" value="Genomic_DNA"/>
</dbReference>
<dbReference type="InterPro" id="IPR000847">
    <property type="entry name" value="LysR_HTH_N"/>
</dbReference>
<dbReference type="PANTHER" id="PTHR30118:SF15">
    <property type="entry name" value="TRANSCRIPTIONAL REGULATORY PROTEIN"/>
    <property type="match status" value="1"/>
</dbReference>
<keyword evidence="3" id="KW-0238">DNA-binding</keyword>
<dbReference type="Pfam" id="PF00126">
    <property type="entry name" value="HTH_1"/>
    <property type="match status" value="1"/>
</dbReference>
<evidence type="ECO:0000256" key="3">
    <source>
        <dbReference type="ARBA" id="ARBA00023125"/>
    </source>
</evidence>
<dbReference type="Gene3D" id="1.10.10.10">
    <property type="entry name" value="Winged helix-like DNA-binding domain superfamily/Winged helix DNA-binding domain"/>
    <property type="match status" value="1"/>
</dbReference>
<dbReference type="PANTHER" id="PTHR30118">
    <property type="entry name" value="HTH-TYPE TRANSCRIPTIONAL REGULATOR LEUO-RELATED"/>
    <property type="match status" value="1"/>
</dbReference>
<comment type="similarity">
    <text evidence="1">Belongs to the LysR transcriptional regulatory family.</text>
</comment>
<dbReference type="AlphaFoldDB" id="A0A261RQD8"/>
<keyword evidence="4" id="KW-0804">Transcription</keyword>
<keyword evidence="7" id="KW-1185">Reference proteome</keyword>
<dbReference type="InterPro" id="IPR036388">
    <property type="entry name" value="WH-like_DNA-bd_sf"/>
</dbReference>
<dbReference type="InterPro" id="IPR005119">
    <property type="entry name" value="LysR_subst-bd"/>
</dbReference>
<keyword evidence="2" id="KW-0805">Transcription regulation</keyword>
<sequence length="302" mass="33490">MPNTVDRLRRLDLNLLVTLEALLTELNVTRAASRLHLSQPTVSLQLARLRDVLGDPLLLPGPRGMRPTARAEQLREPLRVALQALREAIAPPGAFEPANAELTWRVSASDYAGATVLQPALAGLRARAPRSRIAICPLSPQRLARQLEQGELDLAFHIAAESPPALRRRPLFHEHYVLAGRAGHPGLKRRPTLAQFCRLDHAVVSQDEGGFYGVTDMVLAQQGMQRNVVLSVPHFLVLRSVLATTDLVAMVPARLIRGATELRAVRAPLDIPGFDMVMLWHERLHRDPAHQWLREQIARSTA</sequence>
<organism evidence="6 7">
    <name type="scientific">Bordetella genomosp. 7</name>
    <dbReference type="NCBI Taxonomy" id="1416805"/>
    <lineage>
        <taxon>Bacteria</taxon>
        <taxon>Pseudomonadati</taxon>
        <taxon>Pseudomonadota</taxon>
        <taxon>Betaproteobacteria</taxon>
        <taxon>Burkholderiales</taxon>
        <taxon>Alcaligenaceae</taxon>
        <taxon>Bordetella</taxon>
    </lineage>
</organism>
<evidence type="ECO:0000259" key="5">
    <source>
        <dbReference type="PROSITE" id="PS50931"/>
    </source>
</evidence>
<dbReference type="OrthoDB" id="8557381at2"/>
<evidence type="ECO:0000256" key="4">
    <source>
        <dbReference type="ARBA" id="ARBA00023163"/>
    </source>
</evidence>
<dbReference type="SUPFAM" id="SSF53850">
    <property type="entry name" value="Periplasmic binding protein-like II"/>
    <property type="match status" value="1"/>
</dbReference>
<dbReference type="InterPro" id="IPR050389">
    <property type="entry name" value="LysR-type_TF"/>
</dbReference>
<dbReference type="SUPFAM" id="SSF46785">
    <property type="entry name" value="Winged helix' DNA-binding domain"/>
    <property type="match status" value="1"/>
</dbReference>
<proteinExistence type="inferred from homology"/>
<evidence type="ECO:0000313" key="6">
    <source>
        <dbReference type="EMBL" id="OZI27266.1"/>
    </source>
</evidence>
<dbReference type="CDD" id="cd08461">
    <property type="entry name" value="PBP2_DntR_like_3"/>
    <property type="match status" value="1"/>
</dbReference>
<feature type="domain" description="HTH lysR-type" evidence="5">
    <location>
        <begin position="11"/>
        <end position="68"/>
    </location>
</feature>
<dbReference type="PROSITE" id="PS50931">
    <property type="entry name" value="HTH_LYSR"/>
    <property type="match status" value="1"/>
</dbReference>
<dbReference type="Proteomes" id="UP000216947">
    <property type="component" value="Unassembled WGS sequence"/>
</dbReference>
<gene>
    <name evidence="6" type="ORF">CAL19_00580</name>
</gene>
<dbReference type="PRINTS" id="PR00039">
    <property type="entry name" value="HTHLYSR"/>
</dbReference>
<accession>A0A261RQD8</accession>
<dbReference type="Gene3D" id="3.40.190.10">
    <property type="entry name" value="Periplasmic binding protein-like II"/>
    <property type="match status" value="2"/>
</dbReference>
<dbReference type="Pfam" id="PF03466">
    <property type="entry name" value="LysR_substrate"/>
    <property type="match status" value="1"/>
</dbReference>
<dbReference type="RefSeq" id="WP_094795757.1">
    <property type="nucleotide sequence ID" value="NZ_NEVI01000001.1"/>
</dbReference>
<evidence type="ECO:0000313" key="7">
    <source>
        <dbReference type="Proteomes" id="UP000216947"/>
    </source>
</evidence>
<dbReference type="InterPro" id="IPR036390">
    <property type="entry name" value="WH_DNA-bd_sf"/>
</dbReference>
<name>A0A261RQD8_9BORD</name>
<reference evidence="7" key="1">
    <citation type="submission" date="2017-05" db="EMBL/GenBank/DDBJ databases">
        <title>Complete and WGS of Bordetella genogroups.</title>
        <authorList>
            <person name="Spilker T."/>
            <person name="Lipuma J."/>
        </authorList>
    </citation>
    <scope>NUCLEOTIDE SEQUENCE [LARGE SCALE GENOMIC DNA]</scope>
    <source>
        <strain evidence="7">AU18089</strain>
    </source>
</reference>
<dbReference type="GO" id="GO:0003677">
    <property type="term" value="F:DNA binding"/>
    <property type="evidence" value="ECO:0007669"/>
    <property type="project" value="UniProtKB-KW"/>
</dbReference>
<dbReference type="GO" id="GO:0003700">
    <property type="term" value="F:DNA-binding transcription factor activity"/>
    <property type="evidence" value="ECO:0007669"/>
    <property type="project" value="InterPro"/>
</dbReference>
<evidence type="ECO:0000256" key="1">
    <source>
        <dbReference type="ARBA" id="ARBA00009437"/>
    </source>
</evidence>